<reference evidence="2 3" key="1">
    <citation type="submission" date="2023-10" db="EMBL/GenBank/DDBJ databases">
        <title>Novel methanotroph of the genus Methylocapsa from a subarctic wetland.</title>
        <authorList>
            <person name="Belova S.E."/>
            <person name="Oshkin I.Y."/>
            <person name="Miroshnikov K."/>
            <person name="Dedysh S.N."/>
        </authorList>
    </citation>
    <scope>NUCLEOTIDE SEQUENCE [LARGE SCALE GENOMIC DNA]</scope>
    <source>
        <strain evidence="2 3">RX1</strain>
    </source>
</reference>
<protein>
    <submittedName>
        <fullName evidence="2">DUF1345 domain-containing protein</fullName>
    </submittedName>
</protein>
<name>A0ABZ0HSC1_9HYPH</name>
<gene>
    <name evidence="2" type="ORF">RZS28_02555</name>
</gene>
<feature type="transmembrane region" description="Helical" evidence="1">
    <location>
        <begin position="200"/>
        <end position="222"/>
    </location>
</feature>
<keyword evidence="3" id="KW-1185">Reference proteome</keyword>
<feature type="transmembrane region" description="Helical" evidence="1">
    <location>
        <begin position="79"/>
        <end position="101"/>
    </location>
</feature>
<dbReference type="Proteomes" id="UP001626536">
    <property type="component" value="Chromosome"/>
</dbReference>
<dbReference type="EMBL" id="CP136862">
    <property type="protein sequence ID" value="WOJ90204.1"/>
    <property type="molecule type" value="Genomic_DNA"/>
</dbReference>
<dbReference type="Pfam" id="PF07077">
    <property type="entry name" value="DUF1345"/>
    <property type="match status" value="1"/>
</dbReference>
<organism evidence="2 3">
    <name type="scientific">Methylocapsa polymorpha</name>
    <dbReference type="NCBI Taxonomy" id="3080828"/>
    <lineage>
        <taxon>Bacteria</taxon>
        <taxon>Pseudomonadati</taxon>
        <taxon>Pseudomonadota</taxon>
        <taxon>Alphaproteobacteria</taxon>
        <taxon>Hyphomicrobiales</taxon>
        <taxon>Beijerinckiaceae</taxon>
        <taxon>Methylocapsa</taxon>
    </lineage>
</organism>
<evidence type="ECO:0000256" key="1">
    <source>
        <dbReference type="SAM" id="Phobius"/>
    </source>
</evidence>
<keyword evidence="1" id="KW-0472">Membrane</keyword>
<feature type="transmembrane region" description="Helical" evidence="1">
    <location>
        <begin position="113"/>
        <end position="135"/>
    </location>
</feature>
<proteinExistence type="predicted"/>
<evidence type="ECO:0000313" key="2">
    <source>
        <dbReference type="EMBL" id="WOJ90204.1"/>
    </source>
</evidence>
<dbReference type="InterPro" id="IPR009781">
    <property type="entry name" value="DUF1345"/>
</dbReference>
<keyword evidence="1" id="KW-0812">Transmembrane</keyword>
<evidence type="ECO:0000313" key="3">
    <source>
        <dbReference type="Proteomes" id="UP001626536"/>
    </source>
</evidence>
<sequence length="225" mass="24612">MAILRRLRIIRGHPRLFLGVAASLVTGLALPGAFHLSTRLLIAWNVGTWLYFVTSLWLMAHANAATMRRRAKASDEGRFLILVLTSLAAFASIGAIVAQLGAVRDMSGLLKGLHIGLAAATILSAWFFIHLTYAFHYAHEYFDELEAEPGKPPKDVGGLMFPGTDNPDYFDFLYFSYIIGVASQTADVQITAKEMRRVSLAHSILAFFFNSAVLALTINIAAGLI</sequence>
<feature type="transmembrane region" description="Helical" evidence="1">
    <location>
        <begin position="41"/>
        <end position="59"/>
    </location>
</feature>
<keyword evidence="1" id="KW-1133">Transmembrane helix</keyword>
<accession>A0ABZ0HSC1</accession>
<dbReference type="RefSeq" id="WP_407339651.1">
    <property type="nucleotide sequence ID" value="NZ_CP136862.1"/>
</dbReference>